<organism evidence="2 3">
    <name type="scientific">Crotalaria pallida</name>
    <name type="common">Smooth rattlebox</name>
    <name type="synonym">Crotalaria striata</name>
    <dbReference type="NCBI Taxonomy" id="3830"/>
    <lineage>
        <taxon>Eukaryota</taxon>
        <taxon>Viridiplantae</taxon>
        <taxon>Streptophyta</taxon>
        <taxon>Embryophyta</taxon>
        <taxon>Tracheophyta</taxon>
        <taxon>Spermatophyta</taxon>
        <taxon>Magnoliopsida</taxon>
        <taxon>eudicotyledons</taxon>
        <taxon>Gunneridae</taxon>
        <taxon>Pentapetalae</taxon>
        <taxon>rosids</taxon>
        <taxon>fabids</taxon>
        <taxon>Fabales</taxon>
        <taxon>Fabaceae</taxon>
        <taxon>Papilionoideae</taxon>
        <taxon>50 kb inversion clade</taxon>
        <taxon>genistoids sensu lato</taxon>
        <taxon>core genistoids</taxon>
        <taxon>Crotalarieae</taxon>
        <taxon>Crotalaria</taxon>
    </lineage>
</organism>
<proteinExistence type="predicted"/>
<gene>
    <name evidence="2" type="ORF">RIF29_31015</name>
</gene>
<keyword evidence="3" id="KW-1185">Reference proteome</keyword>
<accession>A0AAN9EH61</accession>
<reference evidence="2 3" key="1">
    <citation type="submission" date="2024-01" db="EMBL/GenBank/DDBJ databases">
        <title>The genomes of 5 underutilized Papilionoideae crops provide insights into root nodulation and disease resistanc.</title>
        <authorList>
            <person name="Yuan L."/>
        </authorList>
    </citation>
    <scope>NUCLEOTIDE SEQUENCE [LARGE SCALE GENOMIC DNA]</scope>
    <source>
        <strain evidence="2">ZHUSHIDOU_FW_LH</strain>
        <tissue evidence="2">Leaf</tissue>
    </source>
</reference>
<evidence type="ECO:0000313" key="3">
    <source>
        <dbReference type="Proteomes" id="UP001372338"/>
    </source>
</evidence>
<evidence type="ECO:0000256" key="1">
    <source>
        <dbReference type="SAM" id="MobiDB-lite"/>
    </source>
</evidence>
<dbReference type="AlphaFoldDB" id="A0AAN9EH61"/>
<evidence type="ECO:0000313" key="2">
    <source>
        <dbReference type="EMBL" id="KAK7257211.1"/>
    </source>
</evidence>
<protein>
    <submittedName>
        <fullName evidence="2">Uncharacterized protein</fullName>
    </submittedName>
</protein>
<feature type="compositionally biased region" description="Acidic residues" evidence="1">
    <location>
        <begin position="94"/>
        <end position="136"/>
    </location>
</feature>
<name>A0AAN9EH61_CROPI</name>
<feature type="region of interest" description="Disordered" evidence="1">
    <location>
        <begin position="85"/>
        <end position="145"/>
    </location>
</feature>
<dbReference type="Proteomes" id="UP001372338">
    <property type="component" value="Unassembled WGS sequence"/>
</dbReference>
<comment type="caution">
    <text evidence="2">The sequence shown here is derived from an EMBL/GenBank/DDBJ whole genome shotgun (WGS) entry which is preliminary data.</text>
</comment>
<dbReference type="EMBL" id="JAYWIO010000006">
    <property type="protein sequence ID" value="KAK7257211.1"/>
    <property type="molecule type" value="Genomic_DNA"/>
</dbReference>
<sequence>MAAATLLKIKPNSKLPLQFLRNPISALIGPVDPISQSEVVNESQVKSFTFPLQGMTRNLFAGELAFAGVRNSGADLSLGGVFVRQMGTSRRKDDDDDDDDDYGDEDIEFDDDGDEGVDAFGEDEGGSEDYEDDEEEEKPKRKKRF</sequence>